<keyword evidence="6 10" id="KW-0274">FAD</keyword>
<evidence type="ECO:0000256" key="2">
    <source>
        <dbReference type="ARBA" id="ARBA00016337"/>
    </source>
</evidence>
<evidence type="ECO:0000256" key="10">
    <source>
        <dbReference type="PIRNR" id="PIRNR006268"/>
    </source>
</evidence>
<dbReference type="Pfam" id="PF02424">
    <property type="entry name" value="ApbE"/>
    <property type="match status" value="1"/>
</dbReference>
<comment type="catalytic activity">
    <reaction evidence="9 10">
        <text>L-threonyl-[protein] + FAD = FMN-L-threonyl-[protein] + AMP + H(+)</text>
        <dbReference type="Rhea" id="RHEA:36847"/>
        <dbReference type="Rhea" id="RHEA-COMP:11060"/>
        <dbReference type="Rhea" id="RHEA-COMP:11061"/>
        <dbReference type="ChEBI" id="CHEBI:15378"/>
        <dbReference type="ChEBI" id="CHEBI:30013"/>
        <dbReference type="ChEBI" id="CHEBI:57692"/>
        <dbReference type="ChEBI" id="CHEBI:74257"/>
        <dbReference type="ChEBI" id="CHEBI:456215"/>
        <dbReference type="EC" id="2.7.1.180"/>
    </reaction>
</comment>
<dbReference type="Gene3D" id="3.10.520.10">
    <property type="entry name" value="ApbE-like domains"/>
    <property type="match status" value="1"/>
</dbReference>
<feature type="region of interest" description="Disordered" evidence="12">
    <location>
        <begin position="277"/>
        <end position="299"/>
    </location>
</feature>
<comment type="similarity">
    <text evidence="10">Belongs to the ApbE family.</text>
</comment>
<evidence type="ECO:0000256" key="9">
    <source>
        <dbReference type="ARBA" id="ARBA00048540"/>
    </source>
</evidence>
<accession>A9A0T7</accession>
<evidence type="ECO:0000256" key="8">
    <source>
        <dbReference type="ARBA" id="ARBA00031306"/>
    </source>
</evidence>
<evidence type="ECO:0000256" key="1">
    <source>
        <dbReference type="ARBA" id="ARBA00011955"/>
    </source>
</evidence>
<dbReference type="KEGG" id="dol:Dole_1758"/>
<reference evidence="13 14" key="1">
    <citation type="submission" date="2007-10" db="EMBL/GenBank/DDBJ databases">
        <title>Complete sequence of Desulfococcus oleovorans Hxd3.</title>
        <authorList>
            <consortium name="US DOE Joint Genome Institute"/>
            <person name="Copeland A."/>
            <person name="Lucas S."/>
            <person name="Lapidus A."/>
            <person name="Barry K."/>
            <person name="Glavina del Rio T."/>
            <person name="Dalin E."/>
            <person name="Tice H."/>
            <person name="Pitluck S."/>
            <person name="Kiss H."/>
            <person name="Brettin T."/>
            <person name="Bruce D."/>
            <person name="Detter J.C."/>
            <person name="Han C."/>
            <person name="Schmutz J."/>
            <person name="Larimer F."/>
            <person name="Land M."/>
            <person name="Hauser L."/>
            <person name="Kyrpides N."/>
            <person name="Kim E."/>
            <person name="Wawrik B."/>
            <person name="Richardson P."/>
        </authorList>
    </citation>
    <scope>NUCLEOTIDE SEQUENCE [LARGE SCALE GENOMIC DNA]</scope>
    <source>
        <strain evidence="14">DSM 6200 / JCM 39069 / Hxd3</strain>
    </source>
</reference>
<proteinExistence type="inferred from homology"/>
<dbReference type="InterPro" id="IPR003374">
    <property type="entry name" value="ApbE-like_sf"/>
</dbReference>
<dbReference type="HOGENOM" id="CLU_044403_5_1_7"/>
<dbReference type="PIRSF" id="PIRSF006268">
    <property type="entry name" value="ApbE"/>
    <property type="match status" value="1"/>
</dbReference>
<evidence type="ECO:0000256" key="4">
    <source>
        <dbReference type="ARBA" id="ARBA00022679"/>
    </source>
</evidence>
<feature type="binding site" evidence="11">
    <location>
        <position position="140"/>
    </location>
    <ligand>
        <name>Mg(2+)</name>
        <dbReference type="ChEBI" id="CHEBI:18420"/>
    </ligand>
</feature>
<dbReference type="SUPFAM" id="SSF143631">
    <property type="entry name" value="ApbE-like"/>
    <property type="match status" value="1"/>
</dbReference>
<protein>
    <recommendedName>
        <fullName evidence="2 10">FAD:protein FMN transferase</fullName>
        <ecNumber evidence="1 10">2.7.1.180</ecNumber>
    </recommendedName>
    <alternativeName>
        <fullName evidence="8 10">Flavin transferase</fullName>
    </alternativeName>
</protein>
<dbReference type="GO" id="GO:0016740">
    <property type="term" value="F:transferase activity"/>
    <property type="evidence" value="ECO:0007669"/>
    <property type="project" value="UniProtKB-UniRule"/>
</dbReference>
<dbReference type="GO" id="GO:0046872">
    <property type="term" value="F:metal ion binding"/>
    <property type="evidence" value="ECO:0007669"/>
    <property type="project" value="UniProtKB-UniRule"/>
</dbReference>
<name>A9A0T7_DESOH</name>
<dbReference type="eggNOG" id="COG1477">
    <property type="taxonomic scope" value="Bacteria"/>
</dbReference>
<evidence type="ECO:0000313" key="13">
    <source>
        <dbReference type="EMBL" id="ABW67562.1"/>
    </source>
</evidence>
<evidence type="ECO:0000256" key="12">
    <source>
        <dbReference type="SAM" id="MobiDB-lite"/>
    </source>
</evidence>
<dbReference type="Proteomes" id="UP000008561">
    <property type="component" value="Chromosome"/>
</dbReference>
<evidence type="ECO:0000256" key="5">
    <source>
        <dbReference type="ARBA" id="ARBA00022723"/>
    </source>
</evidence>
<sequence length="299" mass="33115">MHALVREKHMACAWQMKCFPQPDRDLAAAEALMKKAFEVVTAIETKLTEFAASPFNRINDQAGITPVAVDEEIWGIVQRAITFGRRTNGVFNIAFATVMRSKTPDDPALKKLADFRNIELDEAARTIFLPDRRMRISLGGIGKGYAVDQAFGFLRKNGLVNFMVNGSGDLRVHSLPNAPRPWRMGIQNPFDPQKQIGMVMMRQNALASSGNYLKKGHILSDRQEVMAATVQGETCEFCDMWGTFLMCLPLDEALNELDREKLFGILVDKNARVHLSKAAKADRRDTTDGAGALPSAAAS</sequence>
<dbReference type="OrthoDB" id="9778595at2"/>
<comment type="cofactor">
    <cofactor evidence="11">
        <name>Mg(2+)</name>
        <dbReference type="ChEBI" id="CHEBI:18420"/>
    </cofactor>
    <cofactor evidence="11">
        <name>Mn(2+)</name>
        <dbReference type="ChEBI" id="CHEBI:29035"/>
    </cofactor>
    <text evidence="11">Magnesium. Can also use manganese.</text>
</comment>
<evidence type="ECO:0000256" key="11">
    <source>
        <dbReference type="PIRSR" id="PIRSR006268-2"/>
    </source>
</evidence>
<evidence type="ECO:0000256" key="6">
    <source>
        <dbReference type="ARBA" id="ARBA00022827"/>
    </source>
</evidence>
<keyword evidence="3 10" id="KW-0285">Flavoprotein</keyword>
<keyword evidence="7 10" id="KW-0460">Magnesium</keyword>
<keyword evidence="13" id="KW-0449">Lipoprotein</keyword>
<organism evidence="13 14">
    <name type="scientific">Desulfosudis oleivorans (strain DSM 6200 / JCM 39069 / Hxd3)</name>
    <name type="common">Desulfococcus oleovorans</name>
    <dbReference type="NCBI Taxonomy" id="96561"/>
    <lineage>
        <taxon>Bacteria</taxon>
        <taxon>Pseudomonadati</taxon>
        <taxon>Thermodesulfobacteriota</taxon>
        <taxon>Desulfobacteria</taxon>
        <taxon>Desulfobacterales</taxon>
        <taxon>Desulfosudaceae</taxon>
        <taxon>Desulfosudis</taxon>
    </lineage>
</organism>
<dbReference type="PANTHER" id="PTHR30040">
    <property type="entry name" value="THIAMINE BIOSYNTHESIS LIPOPROTEIN APBE"/>
    <property type="match status" value="1"/>
</dbReference>
<evidence type="ECO:0000256" key="7">
    <source>
        <dbReference type="ARBA" id="ARBA00022842"/>
    </source>
</evidence>
<dbReference type="STRING" id="96561.Dole_1758"/>
<keyword evidence="5 10" id="KW-0479">Metal-binding</keyword>
<dbReference type="EMBL" id="CP000859">
    <property type="protein sequence ID" value="ABW67562.1"/>
    <property type="molecule type" value="Genomic_DNA"/>
</dbReference>
<dbReference type="PANTHER" id="PTHR30040:SF2">
    <property type="entry name" value="FAD:PROTEIN FMN TRANSFERASE"/>
    <property type="match status" value="1"/>
</dbReference>
<keyword evidence="14" id="KW-1185">Reference proteome</keyword>
<dbReference type="AlphaFoldDB" id="A9A0T7"/>
<evidence type="ECO:0000256" key="3">
    <source>
        <dbReference type="ARBA" id="ARBA00022630"/>
    </source>
</evidence>
<evidence type="ECO:0000313" key="14">
    <source>
        <dbReference type="Proteomes" id="UP000008561"/>
    </source>
</evidence>
<gene>
    <name evidence="13" type="ordered locus">Dole_1758</name>
</gene>
<dbReference type="InterPro" id="IPR024932">
    <property type="entry name" value="ApbE"/>
</dbReference>
<dbReference type="EC" id="2.7.1.180" evidence="1 10"/>
<dbReference type="RefSeq" id="WP_012175178.1">
    <property type="nucleotide sequence ID" value="NC_009943.1"/>
</dbReference>
<keyword evidence="4 10" id="KW-0808">Transferase</keyword>